<keyword evidence="3" id="KW-0808">Transferase</keyword>
<evidence type="ECO:0000256" key="3">
    <source>
        <dbReference type="ARBA" id="ARBA00022679"/>
    </source>
</evidence>
<evidence type="ECO:0000259" key="6">
    <source>
        <dbReference type="Pfam" id="PF02911"/>
    </source>
</evidence>
<dbReference type="NCBIfam" id="TIGR00460">
    <property type="entry name" value="fmt"/>
    <property type="match status" value="1"/>
</dbReference>
<dbReference type="InterPro" id="IPR011034">
    <property type="entry name" value="Formyl_transferase-like_C_sf"/>
</dbReference>
<protein>
    <recommendedName>
        <fullName evidence="2">methionyl-tRNA formyltransferase</fullName>
        <ecNumber evidence="2">2.1.2.9</ecNumber>
    </recommendedName>
</protein>
<dbReference type="AlphaFoldDB" id="A0A6J6IFB2"/>
<name>A0A6J6IFB2_9ZZZZ</name>
<dbReference type="InterPro" id="IPR002376">
    <property type="entry name" value="Formyl_transf_N"/>
</dbReference>
<dbReference type="Pfam" id="PF00551">
    <property type="entry name" value="Formyl_trans_N"/>
    <property type="match status" value="1"/>
</dbReference>
<dbReference type="SUPFAM" id="SSF50486">
    <property type="entry name" value="FMT C-terminal domain-like"/>
    <property type="match status" value="1"/>
</dbReference>
<sequence length="306" mass="32958">MRIIFAGTPDNAAKTLESLLASGLDVVGILTREDARIGRSRVLTESPVASVGSKHGIEVRKSNSISVAVVEWMRGLEAQLGIVVAYGAIFGPDVLETPELGWINVHYSLLPEYPGAAPVQYALLDGKEATGVTIFRLDEGVDTGPILASKLLEIGESMNASSLLLALTSVGSNLLLETLHNFDQRLDNQIVQERSPLIRVAKKLSRKDAKLDFGKSARVVHNMVRAMNPEPVAWFETNEMSVRVLETRVSNVTGIPEGEAVLNSGELLVGCSDVALVLLLVQPAGKAVMAGADWFRGLRQQKLLLS</sequence>
<feature type="domain" description="Formyl transferase N-terminal" evidence="5">
    <location>
        <begin position="1"/>
        <end position="178"/>
    </location>
</feature>
<dbReference type="InterPro" id="IPR005793">
    <property type="entry name" value="Formyl_trans_C"/>
</dbReference>
<dbReference type="GO" id="GO:0004479">
    <property type="term" value="F:methionyl-tRNA formyltransferase activity"/>
    <property type="evidence" value="ECO:0007669"/>
    <property type="project" value="UniProtKB-EC"/>
</dbReference>
<dbReference type="PANTHER" id="PTHR11138">
    <property type="entry name" value="METHIONYL-TRNA FORMYLTRANSFERASE"/>
    <property type="match status" value="1"/>
</dbReference>
<accession>A0A6J6IFB2</accession>
<dbReference type="CDD" id="cd08646">
    <property type="entry name" value="FMT_core_Met-tRNA-FMT_N"/>
    <property type="match status" value="1"/>
</dbReference>
<feature type="domain" description="Formyl transferase C-terminal" evidence="6">
    <location>
        <begin position="203"/>
        <end position="298"/>
    </location>
</feature>
<dbReference type="CDD" id="cd08704">
    <property type="entry name" value="Met_tRNA_FMT_C"/>
    <property type="match status" value="1"/>
</dbReference>
<dbReference type="InterPro" id="IPR036477">
    <property type="entry name" value="Formyl_transf_N_sf"/>
</dbReference>
<keyword evidence="4" id="KW-0648">Protein biosynthesis</keyword>
<organism evidence="7">
    <name type="scientific">freshwater metagenome</name>
    <dbReference type="NCBI Taxonomy" id="449393"/>
    <lineage>
        <taxon>unclassified sequences</taxon>
        <taxon>metagenomes</taxon>
        <taxon>ecological metagenomes</taxon>
    </lineage>
</organism>
<dbReference type="Pfam" id="PF02911">
    <property type="entry name" value="Formyl_trans_C"/>
    <property type="match status" value="1"/>
</dbReference>
<dbReference type="EMBL" id="CAEZVM010000001">
    <property type="protein sequence ID" value="CAB4623245.1"/>
    <property type="molecule type" value="Genomic_DNA"/>
</dbReference>
<gene>
    <name evidence="7" type="ORF">UFOPK2032_00012</name>
</gene>
<comment type="similarity">
    <text evidence="1">Belongs to the Fmt family.</text>
</comment>
<proteinExistence type="inferred from homology"/>
<dbReference type="GO" id="GO:0005829">
    <property type="term" value="C:cytosol"/>
    <property type="evidence" value="ECO:0007669"/>
    <property type="project" value="TreeGrafter"/>
</dbReference>
<dbReference type="InterPro" id="IPR041711">
    <property type="entry name" value="Met-tRNA-FMT_N"/>
</dbReference>
<evidence type="ECO:0000259" key="5">
    <source>
        <dbReference type="Pfam" id="PF00551"/>
    </source>
</evidence>
<dbReference type="Gene3D" id="3.40.50.12230">
    <property type="match status" value="1"/>
</dbReference>
<dbReference type="HAMAP" id="MF_00182">
    <property type="entry name" value="Formyl_trans"/>
    <property type="match status" value="1"/>
</dbReference>
<evidence type="ECO:0000256" key="4">
    <source>
        <dbReference type="ARBA" id="ARBA00022917"/>
    </source>
</evidence>
<evidence type="ECO:0000313" key="7">
    <source>
        <dbReference type="EMBL" id="CAB4623245.1"/>
    </source>
</evidence>
<dbReference type="EC" id="2.1.2.9" evidence="2"/>
<evidence type="ECO:0000256" key="2">
    <source>
        <dbReference type="ARBA" id="ARBA00012261"/>
    </source>
</evidence>
<dbReference type="PANTHER" id="PTHR11138:SF5">
    <property type="entry name" value="METHIONYL-TRNA FORMYLTRANSFERASE, MITOCHONDRIAL"/>
    <property type="match status" value="1"/>
</dbReference>
<reference evidence="7" key="1">
    <citation type="submission" date="2020-05" db="EMBL/GenBank/DDBJ databases">
        <authorList>
            <person name="Chiriac C."/>
            <person name="Salcher M."/>
            <person name="Ghai R."/>
            <person name="Kavagutti S V."/>
        </authorList>
    </citation>
    <scope>NUCLEOTIDE SEQUENCE</scope>
</reference>
<evidence type="ECO:0000256" key="1">
    <source>
        <dbReference type="ARBA" id="ARBA00010699"/>
    </source>
</evidence>
<dbReference type="InterPro" id="IPR044135">
    <property type="entry name" value="Met-tRNA-FMT_C"/>
</dbReference>
<dbReference type="SUPFAM" id="SSF53328">
    <property type="entry name" value="Formyltransferase"/>
    <property type="match status" value="1"/>
</dbReference>
<dbReference type="InterPro" id="IPR005794">
    <property type="entry name" value="Fmt"/>
</dbReference>